<evidence type="ECO:0000259" key="1">
    <source>
        <dbReference type="Pfam" id="PF08392"/>
    </source>
</evidence>
<dbReference type="Pfam" id="PF08392">
    <property type="entry name" value="FAE1_CUT1_RppA"/>
    <property type="match status" value="1"/>
</dbReference>
<evidence type="ECO:0000313" key="2">
    <source>
        <dbReference type="EMBL" id="KAK3012617.1"/>
    </source>
</evidence>
<gene>
    <name evidence="2" type="ORF">RJ639_009887</name>
</gene>
<dbReference type="InterPro" id="IPR013601">
    <property type="entry name" value="FAE1_typ3_polyketide_synth"/>
</dbReference>
<accession>A0AA89ARQ7</accession>
<dbReference type="GO" id="GO:0016747">
    <property type="term" value="F:acyltransferase activity, transferring groups other than amino-acyl groups"/>
    <property type="evidence" value="ECO:0007669"/>
    <property type="project" value="InterPro"/>
</dbReference>
<reference evidence="2" key="1">
    <citation type="submission" date="2022-12" db="EMBL/GenBank/DDBJ databases">
        <title>Draft genome assemblies for two species of Escallonia (Escalloniales).</title>
        <authorList>
            <person name="Chanderbali A."/>
            <person name="Dervinis C."/>
            <person name="Anghel I."/>
            <person name="Soltis D."/>
            <person name="Soltis P."/>
            <person name="Zapata F."/>
        </authorList>
    </citation>
    <scope>NUCLEOTIDE SEQUENCE</scope>
    <source>
        <strain evidence="2">UCBG64.0493</strain>
        <tissue evidence="2">Leaf</tissue>
    </source>
</reference>
<organism evidence="2 3">
    <name type="scientific">Escallonia herrerae</name>
    <dbReference type="NCBI Taxonomy" id="1293975"/>
    <lineage>
        <taxon>Eukaryota</taxon>
        <taxon>Viridiplantae</taxon>
        <taxon>Streptophyta</taxon>
        <taxon>Embryophyta</taxon>
        <taxon>Tracheophyta</taxon>
        <taxon>Spermatophyta</taxon>
        <taxon>Magnoliopsida</taxon>
        <taxon>eudicotyledons</taxon>
        <taxon>Gunneridae</taxon>
        <taxon>Pentapetalae</taxon>
        <taxon>asterids</taxon>
        <taxon>campanulids</taxon>
        <taxon>Escalloniales</taxon>
        <taxon>Escalloniaceae</taxon>
        <taxon>Escallonia</taxon>
    </lineage>
</organism>
<dbReference type="GO" id="GO:0006633">
    <property type="term" value="P:fatty acid biosynthetic process"/>
    <property type="evidence" value="ECO:0007669"/>
    <property type="project" value="InterPro"/>
</dbReference>
<proteinExistence type="predicted"/>
<dbReference type="AlphaFoldDB" id="A0AA89ARQ7"/>
<sequence length="138" mass="14445">MSDGQTSICAPGQNTSDAGAGCDVCVVLAGSFGDRRRCFTRPSPKFLSLSSTREAAEAIKFGGIDELLVKTSVKAKDIGSVIVNSGSFGTTPSHSAAPSLEKYHGTWALGPFHAPAAPVFRYFGCKKDLQTEDQTIGS</sequence>
<dbReference type="GO" id="GO:0016020">
    <property type="term" value="C:membrane"/>
    <property type="evidence" value="ECO:0007669"/>
    <property type="project" value="InterPro"/>
</dbReference>
<protein>
    <recommendedName>
        <fullName evidence="1">FAE domain-containing protein</fullName>
    </recommendedName>
</protein>
<name>A0AA89ARQ7_9ASTE</name>
<comment type="caution">
    <text evidence="2">The sequence shown here is derived from an EMBL/GenBank/DDBJ whole genome shotgun (WGS) entry which is preliminary data.</text>
</comment>
<feature type="domain" description="FAE" evidence="1">
    <location>
        <begin position="47"/>
        <end position="96"/>
    </location>
</feature>
<keyword evidence="3" id="KW-1185">Reference proteome</keyword>
<dbReference type="EMBL" id="JAVXUP010001365">
    <property type="protein sequence ID" value="KAK3012617.1"/>
    <property type="molecule type" value="Genomic_DNA"/>
</dbReference>
<evidence type="ECO:0000313" key="3">
    <source>
        <dbReference type="Proteomes" id="UP001188597"/>
    </source>
</evidence>
<dbReference type="Proteomes" id="UP001188597">
    <property type="component" value="Unassembled WGS sequence"/>
</dbReference>